<feature type="signal peptide" evidence="2">
    <location>
        <begin position="1"/>
        <end position="21"/>
    </location>
</feature>
<evidence type="ECO:0000256" key="1">
    <source>
        <dbReference type="SAM" id="Coils"/>
    </source>
</evidence>
<reference evidence="3 4" key="1">
    <citation type="submission" date="2019-10" db="EMBL/GenBank/DDBJ databases">
        <title>Draft Genome Sequence of Cytophagaceae sp. SJW1-29.</title>
        <authorList>
            <person name="Choi A."/>
        </authorList>
    </citation>
    <scope>NUCLEOTIDE SEQUENCE [LARGE SCALE GENOMIC DNA]</scope>
    <source>
        <strain evidence="3 4">SJW1-29</strain>
    </source>
</reference>
<accession>A0A7C9FRH1</accession>
<feature type="coiled-coil region" evidence="1">
    <location>
        <begin position="147"/>
        <end position="188"/>
    </location>
</feature>
<feature type="chain" id="PRO_5028898339" evidence="2">
    <location>
        <begin position="22"/>
        <end position="213"/>
    </location>
</feature>
<gene>
    <name evidence="3" type="ORF">GBK04_23180</name>
</gene>
<dbReference type="EMBL" id="WHLY01000002">
    <property type="protein sequence ID" value="MPR36169.1"/>
    <property type="molecule type" value="Genomic_DNA"/>
</dbReference>
<dbReference type="RefSeq" id="WP_152763844.1">
    <property type="nucleotide sequence ID" value="NZ_WHLY01000002.1"/>
</dbReference>
<proteinExistence type="predicted"/>
<evidence type="ECO:0000313" key="3">
    <source>
        <dbReference type="EMBL" id="MPR36169.1"/>
    </source>
</evidence>
<dbReference type="AlphaFoldDB" id="A0A7C9FRH1"/>
<dbReference type="Proteomes" id="UP000479293">
    <property type="component" value="Unassembled WGS sequence"/>
</dbReference>
<organism evidence="3 4">
    <name type="scientific">Salmonirosea aquatica</name>
    <dbReference type="NCBI Taxonomy" id="2654236"/>
    <lineage>
        <taxon>Bacteria</taxon>
        <taxon>Pseudomonadati</taxon>
        <taxon>Bacteroidota</taxon>
        <taxon>Cytophagia</taxon>
        <taxon>Cytophagales</taxon>
        <taxon>Spirosomataceae</taxon>
        <taxon>Salmonirosea</taxon>
    </lineage>
</organism>
<comment type="caution">
    <text evidence="3">The sequence shown here is derived from an EMBL/GenBank/DDBJ whole genome shotgun (WGS) entry which is preliminary data.</text>
</comment>
<protein>
    <submittedName>
        <fullName evidence="3">Uncharacterized protein</fullName>
    </submittedName>
</protein>
<keyword evidence="1" id="KW-0175">Coiled coil</keyword>
<keyword evidence="2" id="KW-0732">Signal</keyword>
<keyword evidence="4" id="KW-1185">Reference proteome</keyword>
<evidence type="ECO:0000256" key="2">
    <source>
        <dbReference type="SAM" id="SignalP"/>
    </source>
</evidence>
<name>A0A7C9FRH1_9BACT</name>
<evidence type="ECO:0000313" key="4">
    <source>
        <dbReference type="Proteomes" id="UP000479293"/>
    </source>
</evidence>
<sequence length="213" mass="24415">MKKTIYLLLLLSSLLTSPIFAQSVFPGKESLNGKDYFGLNLNSNIPERFLGNYWEDYLKTFGKTYSRRGVVTVDRANVPAISKEPVEMLSQVSSSKNISHVFLAVKVGDRFVANFTDSTYRATEDFLKNFSSYAVARDEVRQAEEFYAEADKNHKTLTRDNERIVKEIERLQKRLEELMVEQETNKKDLAGSVIDLQNKQKDLEAAKSRLPKM</sequence>